<name>A0A420RU05_GIBIN</name>
<gene>
    <name evidence="1" type="ORF">BFJ72_g15055</name>
</gene>
<dbReference type="Proteomes" id="UP000283569">
    <property type="component" value="Unassembled WGS sequence"/>
</dbReference>
<evidence type="ECO:0000313" key="2">
    <source>
        <dbReference type="Proteomes" id="UP000283569"/>
    </source>
</evidence>
<evidence type="ECO:0000313" key="1">
    <source>
        <dbReference type="EMBL" id="RKL20512.1"/>
    </source>
</evidence>
<dbReference type="EMBL" id="MRDB01000168">
    <property type="protein sequence ID" value="RKL20512.1"/>
    <property type="molecule type" value="Genomic_DNA"/>
</dbReference>
<protein>
    <submittedName>
        <fullName evidence="1">Uncharacterized protein</fullName>
    </submittedName>
</protein>
<proteinExistence type="predicted"/>
<organism evidence="1 2">
    <name type="scientific">Gibberella intermedia</name>
    <name type="common">Bulb rot disease fungus</name>
    <name type="synonym">Fusarium proliferatum</name>
    <dbReference type="NCBI Taxonomy" id="948311"/>
    <lineage>
        <taxon>Eukaryota</taxon>
        <taxon>Fungi</taxon>
        <taxon>Dikarya</taxon>
        <taxon>Ascomycota</taxon>
        <taxon>Pezizomycotina</taxon>
        <taxon>Sordariomycetes</taxon>
        <taxon>Hypocreomycetidae</taxon>
        <taxon>Hypocreales</taxon>
        <taxon>Nectriaceae</taxon>
        <taxon>Fusarium</taxon>
        <taxon>Fusarium fujikuroi species complex</taxon>
    </lineage>
</organism>
<sequence>MTWTTKLRGFGKWQRQKANDRKIRFPKSSEGGERNLSTLEIARQEASVEISPCGSFDPSAPLDYFSFAGSKVMEQRDVDDLVLRLNPKKVQPWLIDALRRGLGIHHASKNLQYRRM</sequence>
<comment type="caution">
    <text evidence="1">The sequence shown here is derived from an EMBL/GenBank/DDBJ whole genome shotgun (WGS) entry which is preliminary data.</text>
</comment>
<reference evidence="1 2" key="1">
    <citation type="journal article" date="2018" name="Sci. Rep.">
        <title>Characterisation of pathogen-specific regions and novel effector candidates in Fusarium oxysporum f. sp. cepae.</title>
        <authorList>
            <person name="Armitage A.D."/>
            <person name="Taylor A."/>
            <person name="Sobczyk M.K."/>
            <person name="Baxter L."/>
            <person name="Greenfield B.P."/>
            <person name="Bates H.J."/>
            <person name="Wilson F."/>
            <person name="Jackson A.C."/>
            <person name="Ott S."/>
            <person name="Harrison R.J."/>
            <person name="Clarkson J.P."/>
        </authorList>
    </citation>
    <scope>NUCLEOTIDE SEQUENCE [LARGE SCALE GENOMIC DNA]</scope>
    <source>
        <strain evidence="1 2">Fp_A8</strain>
    </source>
</reference>
<accession>A0A420RU05</accession>
<dbReference type="AlphaFoldDB" id="A0A420RU05"/>